<sequence>MVPIVLFERLDTAVADEFLSLLQGHEGDFILDGHQVQCIGGKCLAVLLRMQERAQEQGREFCILHPSEALRADLKLLGLSSRLLGQS</sequence>
<protein>
    <recommendedName>
        <fullName evidence="1">MlaB-like STAS domain-containing protein</fullName>
    </recommendedName>
</protein>
<organism evidence="2 3">
    <name type="scientific">Neokomagataea tanensis NBRC 106556</name>
    <dbReference type="NCBI Taxonomy" id="1223519"/>
    <lineage>
        <taxon>Bacteria</taxon>
        <taxon>Pseudomonadati</taxon>
        <taxon>Pseudomonadota</taxon>
        <taxon>Alphaproteobacteria</taxon>
        <taxon>Acetobacterales</taxon>
        <taxon>Acetobacteraceae</taxon>
        <taxon>Neokomagataea</taxon>
    </lineage>
</organism>
<dbReference type="InterPro" id="IPR036513">
    <property type="entry name" value="STAS_dom_sf"/>
</dbReference>
<dbReference type="EMBL" id="BAQB01000091">
    <property type="protein sequence ID" value="GBR49051.1"/>
    <property type="molecule type" value="Genomic_DNA"/>
</dbReference>
<evidence type="ECO:0000313" key="2">
    <source>
        <dbReference type="EMBL" id="GBR49051.1"/>
    </source>
</evidence>
<proteinExistence type="predicted"/>
<dbReference type="Pfam" id="PF13466">
    <property type="entry name" value="STAS_2"/>
    <property type="match status" value="1"/>
</dbReference>
<reference evidence="2" key="1">
    <citation type="submission" date="2013-04" db="EMBL/GenBank/DDBJ databases">
        <title>The genome sequencing project of 58 acetic acid bacteria.</title>
        <authorList>
            <person name="Okamoto-Kainuma A."/>
            <person name="Ishikawa M."/>
            <person name="Umino S."/>
            <person name="Koizumi Y."/>
            <person name="Shiwa Y."/>
            <person name="Yoshikawa H."/>
            <person name="Matsutani M."/>
            <person name="Matsushita K."/>
        </authorList>
    </citation>
    <scope>NUCLEOTIDE SEQUENCE</scope>
    <source>
        <strain evidence="2">NBRC 106556</strain>
    </source>
</reference>
<comment type="caution">
    <text evidence="2">The sequence shown here is derived from an EMBL/GenBank/DDBJ whole genome shotgun (WGS) entry which is preliminary data.</text>
</comment>
<dbReference type="InterPro" id="IPR058548">
    <property type="entry name" value="MlaB-like_STAS"/>
</dbReference>
<keyword evidence="3" id="KW-1185">Reference proteome</keyword>
<dbReference type="Proteomes" id="UP001062443">
    <property type="component" value="Unassembled WGS sequence"/>
</dbReference>
<dbReference type="Gene3D" id="3.30.750.24">
    <property type="entry name" value="STAS domain"/>
    <property type="match status" value="1"/>
</dbReference>
<accession>A0ABQ0QL82</accession>
<evidence type="ECO:0000313" key="3">
    <source>
        <dbReference type="Proteomes" id="UP001062443"/>
    </source>
</evidence>
<gene>
    <name evidence="2" type="ORF">AA106556_1924</name>
</gene>
<name>A0ABQ0QL82_9PROT</name>
<evidence type="ECO:0000259" key="1">
    <source>
        <dbReference type="Pfam" id="PF13466"/>
    </source>
</evidence>
<feature type="domain" description="MlaB-like STAS" evidence="1">
    <location>
        <begin position="6"/>
        <end position="79"/>
    </location>
</feature>
<dbReference type="SUPFAM" id="SSF52091">
    <property type="entry name" value="SpoIIaa-like"/>
    <property type="match status" value="1"/>
</dbReference>